<dbReference type="EMBL" id="MN740610">
    <property type="protein sequence ID" value="QHU35688.1"/>
    <property type="molecule type" value="Genomic_DNA"/>
</dbReference>
<reference evidence="1" key="1">
    <citation type="journal article" date="2020" name="Nature">
        <title>Giant virus diversity and host interactions through global metagenomics.</title>
        <authorList>
            <person name="Schulz F."/>
            <person name="Roux S."/>
            <person name="Paez-Espino D."/>
            <person name="Jungbluth S."/>
            <person name="Walsh D.A."/>
            <person name="Denef V.J."/>
            <person name="McMahon K.D."/>
            <person name="Konstantinidis K.T."/>
            <person name="Eloe-Fadrosh E.A."/>
            <person name="Kyrpides N.C."/>
            <person name="Woyke T."/>
        </authorList>
    </citation>
    <scope>NUCLEOTIDE SEQUENCE</scope>
    <source>
        <strain evidence="1">GVMAG-S-1029409-49</strain>
    </source>
</reference>
<accession>A0A6C0M064</accession>
<organism evidence="1">
    <name type="scientific">viral metagenome</name>
    <dbReference type="NCBI Taxonomy" id="1070528"/>
    <lineage>
        <taxon>unclassified sequences</taxon>
        <taxon>metagenomes</taxon>
        <taxon>organismal metagenomes</taxon>
    </lineage>
</organism>
<name>A0A6C0M064_9ZZZZ</name>
<evidence type="ECO:0000313" key="1">
    <source>
        <dbReference type="EMBL" id="QHU35688.1"/>
    </source>
</evidence>
<proteinExistence type="predicted"/>
<dbReference type="AlphaFoldDB" id="A0A6C0M064"/>
<protein>
    <submittedName>
        <fullName evidence="1">Uncharacterized protein</fullName>
    </submittedName>
</protein>
<sequence length="50" mass="5605">MRTHTGTVCSDDLLSLFTVCSIKYYKHAMNGVFCQSTMFAYGDVCFGQLL</sequence>